<reference evidence="2" key="2">
    <citation type="submission" date="2023-11" db="EMBL/GenBank/DDBJ databases">
        <title>MicrobeMod: A computational toolkit for identifying prokaryotic methylation and restriction-modification with nanopore sequencing.</title>
        <authorList>
            <person name="Crits-Christoph A."/>
            <person name="Kang S.C."/>
            <person name="Lee H."/>
            <person name="Ostrov N."/>
        </authorList>
    </citation>
    <scope>NUCLEOTIDE SEQUENCE</scope>
    <source>
        <strain evidence="2">ATCC 51242</strain>
    </source>
</reference>
<dbReference type="EMBL" id="CP007514">
    <property type="protein sequence ID" value="AHY47561.1"/>
    <property type="molecule type" value="Genomic_DNA"/>
</dbReference>
<gene>
    <name evidence="1" type="ORF">RradSPS_2278</name>
    <name evidence="2" type="ORF">SIL72_13140</name>
</gene>
<evidence type="ECO:0000313" key="3">
    <source>
        <dbReference type="Proteomes" id="UP000025229"/>
    </source>
</evidence>
<organism evidence="1 3">
    <name type="scientific">Rubrobacter radiotolerans</name>
    <name type="common">Arthrobacter radiotolerans</name>
    <dbReference type="NCBI Taxonomy" id="42256"/>
    <lineage>
        <taxon>Bacteria</taxon>
        <taxon>Bacillati</taxon>
        <taxon>Actinomycetota</taxon>
        <taxon>Rubrobacteria</taxon>
        <taxon>Rubrobacterales</taxon>
        <taxon>Rubrobacteraceae</taxon>
        <taxon>Rubrobacter</taxon>
    </lineage>
</organism>
<sequence>MGENPSTDPPGPPYIVPFEGGDAGALPLALLIGDRSALPLFSDGVRAREFLTSGGFGDYAPVELTTQALIATLRLVSGQVENVAIDPPPASEAGMRVRMGKLEELADALEESLDEVDLFDFLAARDEEAGRESRPDGFE</sequence>
<dbReference type="Proteomes" id="UP001281130">
    <property type="component" value="Unassembled WGS sequence"/>
</dbReference>
<dbReference type="AlphaFoldDB" id="A0A023X5W2"/>
<dbReference type="OrthoDB" id="5580590at2"/>
<protein>
    <submittedName>
        <fullName evidence="1">Uncharacterized protein</fullName>
    </submittedName>
</protein>
<keyword evidence="3" id="KW-1185">Reference proteome</keyword>
<evidence type="ECO:0000313" key="1">
    <source>
        <dbReference type="EMBL" id="AHY47561.1"/>
    </source>
</evidence>
<dbReference type="EMBL" id="JAWXXX010000001">
    <property type="protein sequence ID" value="MDX5894966.1"/>
    <property type="molecule type" value="Genomic_DNA"/>
</dbReference>
<accession>A0A023X5W2</accession>
<dbReference type="RefSeq" id="WP_038682804.1">
    <property type="nucleotide sequence ID" value="NZ_CP007514.1"/>
</dbReference>
<dbReference type="HOGENOM" id="CLU_1843636_0_0_11"/>
<reference evidence="1 3" key="1">
    <citation type="submission" date="2014-03" db="EMBL/GenBank/DDBJ databases">
        <title>Complete genome sequence of the Radio-Resistant Rubrobacter radiotolerans RSPS-4.</title>
        <authorList>
            <person name="Egas C.C."/>
            <person name="Barroso C.C."/>
            <person name="Froufe H.J.C."/>
            <person name="Pacheco J.J."/>
            <person name="Albuquerque L.L."/>
            <person name="da Costa M.M.S."/>
        </authorList>
    </citation>
    <scope>NUCLEOTIDE SEQUENCE [LARGE SCALE GENOMIC DNA]</scope>
    <source>
        <strain evidence="1 3">RSPS-4</strain>
    </source>
</reference>
<proteinExistence type="predicted"/>
<dbReference type="Proteomes" id="UP000025229">
    <property type="component" value="Chromosome"/>
</dbReference>
<evidence type="ECO:0000313" key="2">
    <source>
        <dbReference type="EMBL" id="MDX5894966.1"/>
    </source>
</evidence>
<dbReference type="STRING" id="42256.RradSPS_2278"/>
<name>A0A023X5W2_RUBRA</name>
<dbReference type="KEGG" id="rrd:RradSPS_2278"/>